<dbReference type="PANTHER" id="PTHR43867:SF2">
    <property type="entry name" value="CELLULOSE SYNTHASE CATALYTIC SUBUNIT A [UDP-FORMING]"/>
    <property type="match status" value="1"/>
</dbReference>
<keyword evidence="5 7" id="KW-1133">Transmembrane helix</keyword>
<dbReference type="EMBL" id="LT629776">
    <property type="protein sequence ID" value="SDR96855.1"/>
    <property type="molecule type" value="Genomic_DNA"/>
</dbReference>
<evidence type="ECO:0000256" key="1">
    <source>
        <dbReference type="ARBA" id="ARBA00004141"/>
    </source>
</evidence>
<evidence type="ECO:0000313" key="9">
    <source>
        <dbReference type="Proteomes" id="UP000185663"/>
    </source>
</evidence>
<protein>
    <submittedName>
        <fullName evidence="8">Glycosyltransferase, catalytic subunit of cellulose synthase and poly-beta-1,6-N-acetylglucosamine synthase</fullName>
    </submittedName>
</protein>
<reference evidence="8 9" key="1">
    <citation type="submission" date="2016-10" db="EMBL/GenBank/DDBJ databases">
        <authorList>
            <person name="de Groot N.N."/>
        </authorList>
    </citation>
    <scope>NUCLEOTIDE SEQUENCE [LARGE SCALE GENOMIC DNA]</scope>
    <source>
        <strain evidence="8 9">DSM 22126</strain>
    </source>
</reference>
<dbReference type="GO" id="GO:0016757">
    <property type="term" value="F:glycosyltransferase activity"/>
    <property type="evidence" value="ECO:0007669"/>
    <property type="project" value="UniProtKB-KW"/>
</dbReference>
<keyword evidence="3 8" id="KW-0808">Transferase</keyword>
<dbReference type="SUPFAM" id="SSF53448">
    <property type="entry name" value="Nucleotide-diphospho-sugar transferases"/>
    <property type="match status" value="1"/>
</dbReference>
<evidence type="ECO:0000256" key="5">
    <source>
        <dbReference type="ARBA" id="ARBA00022989"/>
    </source>
</evidence>
<keyword evidence="2" id="KW-0328">Glycosyltransferase</keyword>
<comment type="subcellular location">
    <subcellularLocation>
        <location evidence="1">Membrane</location>
        <topology evidence="1">Multi-pass membrane protein</topology>
    </subcellularLocation>
</comment>
<accession>A0A1H1NDL6</accession>
<name>A0A1H1NDL6_9CELL</name>
<dbReference type="Proteomes" id="UP000185663">
    <property type="component" value="Chromosome I"/>
</dbReference>
<evidence type="ECO:0000256" key="2">
    <source>
        <dbReference type="ARBA" id="ARBA00022676"/>
    </source>
</evidence>
<proteinExistence type="predicted"/>
<evidence type="ECO:0000256" key="7">
    <source>
        <dbReference type="SAM" id="Phobius"/>
    </source>
</evidence>
<gene>
    <name evidence="8" type="ORF">SAMN04489860_0499</name>
</gene>
<evidence type="ECO:0000313" key="8">
    <source>
        <dbReference type="EMBL" id="SDR96855.1"/>
    </source>
</evidence>
<feature type="transmembrane region" description="Helical" evidence="7">
    <location>
        <begin position="341"/>
        <end position="362"/>
    </location>
</feature>
<evidence type="ECO:0000256" key="4">
    <source>
        <dbReference type="ARBA" id="ARBA00022692"/>
    </source>
</evidence>
<dbReference type="STRING" id="545619.SAMN04489860_0499"/>
<dbReference type="InterPro" id="IPR029044">
    <property type="entry name" value="Nucleotide-diphossugar_trans"/>
</dbReference>
<keyword evidence="9" id="KW-1185">Reference proteome</keyword>
<organism evidence="8 9">
    <name type="scientific">Paraoerskovia marina</name>
    <dbReference type="NCBI Taxonomy" id="545619"/>
    <lineage>
        <taxon>Bacteria</taxon>
        <taxon>Bacillati</taxon>
        <taxon>Actinomycetota</taxon>
        <taxon>Actinomycetes</taxon>
        <taxon>Micrococcales</taxon>
        <taxon>Cellulomonadaceae</taxon>
        <taxon>Paraoerskovia</taxon>
    </lineage>
</organism>
<dbReference type="AlphaFoldDB" id="A0A1H1NDL6"/>
<dbReference type="InterPro" id="IPR050321">
    <property type="entry name" value="Glycosyltr_2/OpgH_subfam"/>
</dbReference>
<dbReference type="Pfam" id="PF13641">
    <property type="entry name" value="Glyco_tranf_2_3"/>
    <property type="match status" value="1"/>
</dbReference>
<keyword evidence="6 7" id="KW-0472">Membrane</keyword>
<dbReference type="OrthoDB" id="9806824at2"/>
<keyword evidence="4 7" id="KW-0812">Transmembrane</keyword>
<dbReference type="eggNOG" id="COG1215">
    <property type="taxonomic scope" value="Bacteria"/>
</dbReference>
<feature type="transmembrane region" description="Helical" evidence="7">
    <location>
        <begin position="12"/>
        <end position="32"/>
    </location>
</feature>
<dbReference type="Gene3D" id="3.90.550.10">
    <property type="entry name" value="Spore Coat Polysaccharide Biosynthesis Protein SpsA, Chain A"/>
    <property type="match status" value="1"/>
</dbReference>
<feature type="transmembrane region" description="Helical" evidence="7">
    <location>
        <begin position="374"/>
        <end position="395"/>
    </location>
</feature>
<sequence length="493" mass="53847">MSTLETTVNVVGFVLLVMFLAYVTLILVPFLGRRRARRGLAHLFEWHMFVPCLDEEFVIDETLTRFTRDFPSVHVWVIDDASDDATPQIVSRWASAHPRVHLVERRRPDARQGKGAALNAAYHALHAWRATAGDELSGVSDDRVVVGVIDADGELVPGALEHMSGKDVFLDPEVGAAQASVAMNNTGRKMHAGTGVRAWLRNARARWLLRSQDIEFRTTIAAMQTLRLRTASAGMGGNGQFTRLVALDAIGETYGEPWHGALLEDYELGIHTMLAGYRTRYVHDAVVRQEALPAMRPYLRQRTRWTQGGMQCAAYAPKIIASPGFTNAGVVESLYFLSIPWLGLLGVVIWPVIAAFVVTGAVATHTTATLLAAAWWLVPLTMLTGIGPFVLWAFVYRSRDDPDSSIGRAVVRGFGYWLYSYTTYPVLVRAAGRVLRGHSGWEKTARVGAGVQAAVLDQARAVKPAGATARPLALPGAGGADADVIELDAWRAA</sequence>
<evidence type="ECO:0000256" key="3">
    <source>
        <dbReference type="ARBA" id="ARBA00022679"/>
    </source>
</evidence>
<dbReference type="PANTHER" id="PTHR43867">
    <property type="entry name" value="CELLULOSE SYNTHASE CATALYTIC SUBUNIT A [UDP-FORMING]"/>
    <property type="match status" value="1"/>
</dbReference>
<dbReference type="RefSeq" id="WP_083371456.1">
    <property type="nucleotide sequence ID" value="NZ_LT629776.1"/>
</dbReference>
<dbReference type="GO" id="GO:0016020">
    <property type="term" value="C:membrane"/>
    <property type="evidence" value="ECO:0007669"/>
    <property type="project" value="UniProtKB-SubCell"/>
</dbReference>
<evidence type="ECO:0000256" key="6">
    <source>
        <dbReference type="ARBA" id="ARBA00023136"/>
    </source>
</evidence>